<feature type="region of interest" description="Disordered" evidence="1">
    <location>
        <begin position="1"/>
        <end position="97"/>
    </location>
</feature>
<reference evidence="2 3" key="1">
    <citation type="submission" date="2020-04" db="EMBL/GenBank/DDBJ databases">
        <authorList>
            <person name="Laetsch R D."/>
            <person name="Stevens L."/>
            <person name="Kumar S."/>
            <person name="Blaxter L. M."/>
        </authorList>
    </citation>
    <scope>NUCLEOTIDE SEQUENCE [LARGE SCALE GENOMIC DNA]</scope>
</reference>
<evidence type="ECO:0000256" key="1">
    <source>
        <dbReference type="SAM" id="MobiDB-lite"/>
    </source>
</evidence>
<organism evidence="2 3">
    <name type="scientific">Caenorhabditis bovis</name>
    <dbReference type="NCBI Taxonomy" id="2654633"/>
    <lineage>
        <taxon>Eukaryota</taxon>
        <taxon>Metazoa</taxon>
        <taxon>Ecdysozoa</taxon>
        <taxon>Nematoda</taxon>
        <taxon>Chromadorea</taxon>
        <taxon>Rhabditida</taxon>
        <taxon>Rhabditina</taxon>
        <taxon>Rhabditomorpha</taxon>
        <taxon>Rhabditoidea</taxon>
        <taxon>Rhabditidae</taxon>
        <taxon>Peloderinae</taxon>
        <taxon>Caenorhabditis</taxon>
    </lineage>
</organism>
<gene>
    <name evidence="2" type="ORF">CBOVIS_LOCUS518</name>
</gene>
<sequence>MPRYVMTKCSSDGATRLYTDRPNLRTSSRSLSAEARRRRTRLTRARCVNSDSKKSEESNTLSSSLSTIPITGGNSSPGQSRVLVKGHTVSSCTPRFG</sequence>
<accession>A0A8S1E6D7</accession>
<dbReference type="EMBL" id="CADEPM010000001">
    <property type="protein sequence ID" value="CAB3397048.1"/>
    <property type="molecule type" value="Genomic_DNA"/>
</dbReference>
<evidence type="ECO:0000313" key="3">
    <source>
        <dbReference type="Proteomes" id="UP000494206"/>
    </source>
</evidence>
<comment type="caution">
    <text evidence="2">The sequence shown here is derived from an EMBL/GenBank/DDBJ whole genome shotgun (WGS) entry which is preliminary data.</text>
</comment>
<feature type="compositionally biased region" description="Polar residues" evidence="1">
    <location>
        <begin position="68"/>
        <end position="79"/>
    </location>
</feature>
<feature type="compositionally biased region" description="Low complexity" evidence="1">
    <location>
        <begin position="24"/>
        <end position="33"/>
    </location>
</feature>
<proteinExistence type="predicted"/>
<feature type="compositionally biased region" description="Low complexity" evidence="1">
    <location>
        <begin position="58"/>
        <end position="67"/>
    </location>
</feature>
<evidence type="ECO:0000313" key="2">
    <source>
        <dbReference type="EMBL" id="CAB3397048.1"/>
    </source>
</evidence>
<protein>
    <submittedName>
        <fullName evidence="2">Uncharacterized protein</fullName>
    </submittedName>
</protein>
<feature type="compositionally biased region" description="Polar residues" evidence="1">
    <location>
        <begin position="88"/>
        <end position="97"/>
    </location>
</feature>
<dbReference type="Proteomes" id="UP000494206">
    <property type="component" value="Unassembled WGS sequence"/>
</dbReference>
<keyword evidence="3" id="KW-1185">Reference proteome</keyword>
<name>A0A8S1E6D7_9PELO</name>
<dbReference type="AlphaFoldDB" id="A0A8S1E6D7"/>